<dbReference type="EMBL" id="CP032412">
    <property type="protein sequence ID" value="AYB41784.1"/>
    <property type="molecule type" value="Genomic_DNA"/>
</dbReference>
<protein>
    <submittedName>
        <fullName evidence="1">Uncharacterized protein</fullName>
    </submittedName>
</protein>
<gene>
    <name evidence="1" type="ORF">D5F53_00030</name>
</gene>
<evidence type="ECO:0000313" key="1">
    <source>
        <dbReference type="EMBL" id="AYB41784.1"/>
    </source>
</evidence>
<keyword evidence="2" id="KW-1185">Reference proteome</keyword>
<dbReference type="KEGG" id="plw:D5F53_00030"/>
<sequence>MGAAVVQMEFYESVTEEDRITTKTLLRRYIRMRKIVDELGSCDVLNEKQQIIYEDWKFKTENIERAIRVIVDMELRAMMEYRFMKGNPRKAAVIRWNRIHERTFDRRIVDGVESVASTLKLWGVV</sequence>
<dbReference type="RefSeq" id="WP_119846110.1">
    <property type="nucleotide sequence ID" value="NZ_CP032412.1"/>
</dbReference>
<name>A0A385TGM7_PAELA</name>
<evidence type="ECO:0000313" key="2">
    <source>
        <dbReference type="Proteomes" id="UP000266552"/>
    </source>
</evidence>
<accession>A0A385TGM7</accession>
<dbReference type="AlphaFoldDB" id="A0A385TGM7"/>
<reference evidence="1 2" key="1">
    <citation type="submission" date="2018-09" db="EMBL/GenBank/DDBJ databases">
        <title>Genome Sequence of Paenibacillus lautus Strain E7593-69, Azo Dye-Degrading Bacteria, Isolated from Commercial Tattoo Inks.</title>
        <authorList>
            <person name="Nho S.W."/>
            <person name="Kim S.-J."/>
            <person name="Kweon O."/>
            <person name="Cerniglia C.E."/>
        </authorList>
    </citation>
    <scope>NUCLEOTIDE SEQUENCE [LARGE SCALE GENOMIC DNA]</scope>
    <source>
        <strain evidence="1 2">E7593-69</strain>
    </source>
</reference>
<dbReference type="Proteomes" id="UP000266552">
    <property type="component" value="Chromosome"/>
</dbReference>
<proteinExistence type="predicted"/>
<organism evidence="1 2">
    <name type="scientific">Paenibacillus lautus</name>
    <name type="common">Bacillus lautus</name>
    <dbReference type="NCBI Taxonomy" id="1401"/>
    <lineage>
        <taxon>Bacteria</taxon>
        <taxon>Bacillati</taxon>
        <taxon>Bacillota</taxon>
        <taxon>Bacilli</taxon>
        <taxon>Bacillales</taxon>
        <taxon>Paenibacillaceae</taxon>
        <taxon>Paenibacillus</taxon>
    </lineage>
</organism>